<reference evidence="1" key="1">
    <citation type="submission" date="2025-08" db="UniProtKB">
        <authorList>
            <consortium name="Ensembl"/>
        </authorList>
    </citation>
    <scope>IDENTIFICATION</scope>
</reference>
<sequence>MLKPMSRIRGQGECARVKLRRQRACWRLSWNGRRLDFDYKRDEKGSPVRRCDRPGTSFNDVSKRVAERSMFVLLQNDVTVTSENDLLAITQTSQQLDKLSHQWFIFYDSASSIQVKPDDDKQPLPSLNIMVPSLSLSLWPSDSKLVWIKPCCRAMYSFHSKPRGELGFKRGRPHRLYCQVDANWYGARWAAGRDSSPVQLRWMCLVPLPFG</sequence>
<evidence type="ECO:0000313" key="1">
    <source>
        <dbReference type="Ensembl" id="ENSSDUP00000029587.1"/>
    </source>
</evidence>
<keyword evidence="2" id="KW-1185">Reference proteome</keyword>
<protein>
    <submittedName>
        <fullName evidence="1">Uncharacterized protein</fullName>
    </submittedName>
</protein>
<dbReference type="InterPro" id="IPR036028">
    <property type="entry name" value="SH3-like_dom_sf"/>
</dbReference>
<dbReference type="Gene3D" id="2.30.30.40">
    <property type="entry name" value="SH3 Domains"/>
    <property type="match status" value="1"/>
</dbReference>
<dbReference type="STRING" id="41447.ENSSDUP00000029587"/>
<dbReference type="AlphaFoldDB" id="A0A3B4VG89"/>
<dbReference type="Ensembl" id="ENSSDUT00000030089.1">
    <property type="protein sequence ID" value="ENSSDUP00000029587.1"/>
    <property type="gene ID" value="ENSSDUG00000021331.1"/>
</dbReference>
<organism evidence="1 2">
    <name type="scientific">Seriola dumerili</name>
    <name type="common">Greater amberjack</name>
    <name type="synonym">Caranx dumerili</name>
    <dbReference type="NCBI Taxonomy" id="41447"/>
    <lineage>
        <taxon>Eukaryota</taxon>
        <taxon>Metazoa</taxon>
        <taxon>Chordata</taxon>
        <taxon>Craniata</taxon>
        <taxon>Vertebrata</taxon>
        <taxon>Euteleostomi</taxon>
        <taxon>Actinopterygii</taxon>
        <taxon>Neopterygii</taxon>
        <taxon>Teleostei</taxon>
        <taxon>Neoteleostei</taxon>
        <taxon>Acanthomorphata</taxon>
        <taxon>Carangaria</taxon>
        <taxon>Carangiformes</taxon>
        <taxon>Carangidae</taxon>
        <taxon>Seriola</taxon>
    </lineage>
</organism>
<dbReference type="SUPFAM" id="SSF50044">
    <property type="entry name" value="SH3-domain"/>
    <property type="match status" value="1"/>
</dbReference>
<name>A0A3B4VG89_SERDU</name>
<reference evidence="1" key="2">
    <citation type="submission" date="2025-09" db="UniProtKB">
        <authorList>
            <consortium name="Ensembl"/>
        </authorList>
    </citation>
    <scope>IDENTIFICATION</scope>
</reference>
<proteinExistence type="predicted"/>
<dbReference type="Proteomes" id="UP000261420">
    <property type="component" value="Unplaced"/>
</dbReference>
<accession>A0A3B4VG89</accession>
<evidence type="ECO:0000313" key="2">
    <source>
        <dbReference type="Proteomes" id="UP000261420"/>
    </source>
</evidence>